<keyword evidence="4 6" id="KW-0238">DNA-binding</keyword>
<evidence type="ECO:0000256" key="3">
    <source>
        <dbReference type="ARBA" id="ARBA00023082"/>
    </source>
</evidence>
<feature type="domain" description="RNA polymerase sigma-70 region 2" evidence="7">
    <location>
        <begin position="53"/>
        <end position="123"/>
    </location>
</feature>
<comment type="function">
    <text evidence="6">Sigma factors are initiation factors that promote the attachment of RNA polymerase to specific initiation sites and are then released.</text>
</comment>
<dbReference type="NCBIfam" id="TIGR02937">
    <property type="entry name" value="sigma70-ECF"/>
    <property type="match status" value="1"/>
</dbReference>
<evidence type="ECO:0000256" key="4">
    <source>
        <dbReference type="ARBA" id="ARBA00023125"/>
    </source>
</evidence>
<feature type="short sequence motif" description="Polymerase core binding" evidence="6">
    <location>
        <begin position="78"/>
        <end position="91"/>
    </location>
</feature>
<evidence type="ECO:0000256" key="5">
    <source>
        <dbReference type="ARBA" id="ARBA00023163"/>
    </source>
</evidence>
<dbReference type="HAMAP" id="MF_02064">
    <property type="entry name" value="Sigma70_SigI"/>
    <property type="match status" value="1"/>
</dbReference>
<comment type="activity regulation">
    <text evidence="6">Negatively regulated by the anti-sigma-I factor RsgI.</text>
</comment>
<keyword evidence="5 6" id="KW-0804">Transcription</keyword>
<keyword evidence="3 6" id="KW-0731">Sigma factor</keyword>
<feature type="DNA-binding region" description="H-T-H motif" evidence="6">
    <location>
        <begin position="218"/>
        <end position="237"/>
    </location>
</feature>
<protein>
    <recommendedName>
        <fullName evidence="6">RNA polymerase sigma factor SigI</fullName>
    </recommendedName>
</protein>
<dbReference type="SUPFAM" id="SSF88946">
    <property type="entry name" value="Sigma2 domain of RNA polymerase sigma factors"/>
    <property type="match status" value="1"/>
</dbReference>
<dbReference type="InterPro" id="IPR013325">
    <property type="entry name" value="RNA_pol_sigma_r2"/>
</dbReference>
<dbReference type="Gene3D" id="1.10.1740.10">
    <property type="match status" value="1"/>
</dbReference>
<comment type="subunit">
    <text evidence="6">Interacts with RsgI.</text>
</comment>
<gene>
    <name evidence="6 8" type="primary">sigI</name>
    <name evidence="8" type="ORF">EJA12_01265</name>
</gene>
<keyword evidence="1 6" id="KW-0963">Cytoplasm</keyword>
<dbReference type="InterPro" id="IPR014284">
    <property type="entry name" value="RNA_pol_sigma-70_dom"/>
</dbReference>
<keyword evidence="9" id="KW-1185">Reference proteome</keyword>
<dbReference type="Proteomes" id="UP000272481">
    <property type="component" value="Unassembled WGS sequence"/>
</dbReference>
<accession>A0ABX9ZGU1</accession>
<evidence type="ECO:0000256" key="1">
    <source>
        <dbReference type="ARBA" id="ARBA00022490"/>
    </source>
</evidence>
<dbReference type="Pfam" id="PF04542">
    <property type="entry name" value="Sigma70_r2"/>
    <property type="match status" value="1"/>
</dbReference>
<evidence type="ECO:0000256" key="2">
    <source>
        <dbReference type="ARBA" id="ARBA00023015"/>
    </source>
</evidence>
<evidence type="ECO:0000313" key="9">
    <source>
        <dbReference type="Proteomes" id="UP000272481"/>
    </source>
</evidence>
<dbReference type="NCBIfam" id="TIGR02895">
    <property type="entry name" value="spore_sigI"/>
    <property type="match status" value="1"/>
</dbReference>
<dbReference type="InterPro" id="IPR007627">
    <property type="entry name" value="RNA_pol_sigma70_r2"/>
</dbReference>
<dbReference type="PIRSF" id="PIRSF038953">
    <property type="entry name" value="SigI"/>
    <property type="match status" value="1"/>
</dbReference>
<dbReference type="InterPro" id="IPR014244">
    <property type="entry name" value="RNA_pol_sigma-I"/>
</dbReference>
<keyword evidence="6" id="KW-0346">Stress response</keyword>
<keyword evidence="2 6" id="KW-0805">Transcription regulation</keyword>
<dbReference type="PANTHER" id="PTHR30385:SF6">
    <property type="entry name" value="RNA POLYMERASE SIGMA FACTOR SIGI"/>
    <property type="match status" value="1"/>
</dbReference>
<name>A0ABX9ZGU1_9BACL</name>
<organism evidence="8 9">
    <name type="scientific">Bhargavaea beijingensis</name>
    <dbReference type="NCBI Taxonomy" id="426756"/>
    <lineage>
        <taxon>Bacteria</taxon>
        <taxon>Bacillati</taxon>
        <taxon>Bacillota</taxon>
        <taxon>Bacilli</taxon>
        <taxon>Bacillales</taxon>
        <taxon>Caryophanaceae</taxon>
        <taxon>Bhargavaea</taxon>
    </lineage>
</organism>
<evidence type="ECO:0000256" key="6">
    <source>
        <dbReference type="HAMAP-Rule" id="MF_02064"/>
    </source>
</evidence>
<evidence type="ECO:0000259" key="7">
    <source>
        <dbReference type="Pfam" id="PF04542"/>
    </source>
</evidence>
<dbReference type="PANTHER" id="PTHR30385">
    <property type="entry name" value="SIGMA FACTOR F FLAGELLAR"/>
    <property type="match status" value="1"/>
</dbReference>
<comment type="similarity">
    <text evidence="6">Belongs to the sigma-70 factor family. SigI subfamily.</text>
</comment>
<dbReference type="EMBL" id="RWGW01000002">
    <property type="protein sequence ID" value="RSK36986.1"/>
    <property type="molecule type" value="Genomic_DNA"/>
</dbReference>
<evidence type="ECO:0000313" key="8">
    <source>
        <dbReference type="EMBL" id="RSK36986.1"/>
    </source>
</evidence>
<sequence length="263" mass="29967">MPIQSIYRNHGGRGLIVLITTFNGFIRKTRGTASVEERVRLAQNGSEEELDGLLRSYSPFLKKAAYLACNRYIDEHDDEYSIALGGFHEAVMKYDRSRDASFMTFAHLVIRRKLIDHLRKESRAGLAALLAKGEEEAAVAADAASYIRFSEQQEADKRREEIQLYSDLLADCGLSFSELADVSPKHADARKTAMDIAVIICSSEEMKSETLRKKRLPIKRIEQMVGVSRKTIERHRKYILAMVILHNSDLPMLQEYLKGWMPE</sequence>
<comment type="caution">
    <text evidence="8">The sequence shown here is derived from an EMBL/GenBank/DDBJ whole genome shotgun (WGS) entry which is preliminary data.</text>
</comment>
<reference evidence="8 9" key="1">
    <citation type="submission" date="2018-12" db="EMBL/GenBank/DDBJ databases">
        <title>Comparitive functional genomics of dry heat resistant strains isolated from the viking spacecraft.</title>
        <authorList>
            <person name="Seuylemezian A."/>
            <person name="Vaishampayan P."/>
        </authorList>
    </citation>
    <scope>NUCLEOTIDE SEQUENCE [LARGE SCALE GENOMIC DNA]</scope>
    <source>
        <strain evidence="8 9">M6-11</strain>
    </source>
</reference>
<comment type="subcellular location">
    <subcellularLocation>
        <location evidence="6">Cytoplasm</location>
    </subcellularLocation>
</comment>
<proteinExistence type="inferred from homology"/>